<reference evidence="3" key="1">
    <citation type="submission" date="2022-11" db="UniProtKB">
        <authorList>
            <consortium name="WormBaseParasite"/>
        </authorList>
    </citation>
    <scope>IDENTIFICATION</scope>
</reference>
<feature type="transmembrane region" description="Helical" evidence="1">
    <location>
        <begin position="76"/>
        <end position="95"/>
    </location>
</feature>
<evidence type="ECO:0000256" key="1">
    <source>
        <dbReference type="SAM" id="Phobius"/>
    </source>
</evidence>
<keyword evidence="1" id="KW-0472">Membrane</keyword>
<evidence type="ECO:0000313" key="3">
    <source>
        <dbReference type="WBParaSite" id="PDA_v2.g27281.t1"/>
    </source>
</evidence>
<evidence type="ECO:0000313" key="2">
    <source>
        <dbReference type="Proteomes" id="UP000887578"/>
    </source>
</evidence>
<dbReference type="AlphaFoldDB" id="A0A914Q725"/>
<sequence>MNTHRSAQHFMNSSDIPIAKFEKEIRNIVFHDILPTTLIVTFEEGSLEAIDYTNPPPFKNSKEDEISRSIFTEKHVTMLIITTFLLIIFAIVAIFCCSKHYIKTYQPVPPSLFSSNNSVSVPAIRRETSQTLVYQRHLTDTSGDECSLNV</sequence>
<organism evidence="2 3">
    <name type="scientific">Panagrolaimus davidi</name>
    <dbReference type="NCBI Taxonomy" id="227884"/>
    <lineage>
        <taxon>Eukaryota</taxon>
        <taxon>Metazoa</taxon>
        <taxon>Ecdysozoa</taxon>
        <taxon>Nematoda</taxon>
        <taxon>Chromadorea</taxon>
        <taxon>Rhabditida</taxon>
        <taxon>Tylenchina</taxon>
        <taxon>Panagrolaimomorpha</taxon>
        <taxon>Panagrolaimoidea</taxon>
        <taxon>Panagrolaimidae</taxon>
        <taxon>Panagrolaimus</taxon>
    </lineage>
</organism>
<proteinExistence type="predicted"/>
<protein>
    <submittedName>
        <fullName evidence="3">Uncharacterized protein</fullName>
    </submittedName>
</protein>
<name>A0A914Q725_9BILA</name>
<keyword evidence="1" id="KW-1133">Transmembrane helix</keyword>
<keyword evidence="1" id="KW-0812">Transmembrane</keyword>
<dbReference type="WBParaSite" id="PDA_v2.g27281.t1">
    <property type="protein sequence ID" value="PDA_v2.g27281.t1"/>
    <property type="gene ID" value="PDA_v2.g27281"/>
</dbReference>
<dbReference type="Proteomes" id="UP000887578">
    <property type="component" value="Unplaced"/>
</dbReference>
<keyword evidence="2" id="KW-1185">Reference proteome</keyword>
<accession>A0A914Q725</accession>